<evidence type="ECO:0000313" key="2">
    <source>
        <dbReference type="Proteomes" id="UP000653644"/>
    </source>
</evidence>
<accession>A0ABQ3CEV4</accession>
<proteinExistence type="predicted"/>
<dbReference type="RefSeq" id="WP_189882875.1">
    <property type="nucleotide sequence ID" value="NZ_BMVN01000003.1"/>
</dbReference>
<comment type="caution">
    <text evidence="1">The sequence shown here is derived from an EMBL/GenBank/DDBJ whole genome shotgun (WGS) entry which is preliminary data.</text>
</comment>
<keyword evidence="2" id="KW-1185">Reference proteome</keyword>
<name>A0ABQ3CEV4_9ACTN</name>
<evidence type="ECO:0000313" key="1">
    <source>
        <dbReference type="EMBL" id="GHA08825.1"/>
    </source>
</evidence>
<dbReference type="EMBL" id="BMVN01000003">
    <property type="protein sequence ID" value="GHA08825.1"/>
    <property type="molecule type" value="Genomic_DNA"/>
</dbReference>
<reference evidence="2" key="1">
    <citation type="journal article" date="2019" name="Int. J. Syst. Evol. Microbiol.">
        <title>The Global Catalogue of Microorganisms (GCM) 10K type strain sequencing project: providing services to taxonomists for standard genome sequencing and annotation.</title>
        <authorList>
            <consortium name="The Broad Institute Genomics Platform"/>
            <consortium name="The Broad Institute Genome Sequencing Center for Infectious Disease"/>
            <person name="Wu L."/>
            <person name="Ma J."/>
        </authorList>
    </citation>
    <scope>NUCLEOTIDE SEQUENCE [LARGE SCALE GENOMIC DNA]</scope>
    <source>
        <strain evidence="2">JCM 4733</strain>
    </source>
</reference>
<dbReference type="Proteomes" id="UP000653644">
    <property type="component" value="Unassembled WGS sequence"/>
</dbReference>
<gene>
    <name evidence="1" type="ORF">GCM10010345_11490</name>
</gene>
<organism evidence="1 2">
    <name type="scientific">Streptomyces canarius</name>
    <dbReference type="NCBI Taxonomy" id="285453"/>
    <lineage>
        <taxon>Bacteria</taxon>
        <taxon>Bacillati</taxon>
        <taxon>Actinomycetota</taxon>
        <taxon>Actinomycetes</taxon>
        <taxon>Kitasatosporales</taxon>
        <taxon>Streptomycetaceae</taxon>
        <taxon>Streptomyces</taxon>
    </lineage>
</organism>
<sequence>MDAATITAVFAAAATATYWTRSNLGLTTEVSVEDGYRYTVRLPKGSGKAYIAGRDGYGGDEFFDIEATWGETFPIVEAAMAATRI</sequence>
<protein>
    <submittedName>
        <fullName evidence="1">Uncharacterized protein</fullName>
    </submittedName>
</protein>